<organism evidence="2 3">
    <name type="scientific">Herpetosiphon gulosus</name>
    <dbReference type="NCBI Taxonomy" id="1973496"/>
    <lineage>
        <taxon>Bacteria</taxon>
        <taxon>Bacillati</taxon>
        <taxon>Chloroflexota</taxon>
        <taxon>Chloroflexia</taxon>
        <taxon>Herpetosiphonales</taxon>
        <taxon>Herpetosiphonaceae</taxon>
        <taxon>Herpetosiphon</taxon>
    </lineage>
</organism>
<evidence type="ECO:0000313" key="2">
    <source>
        <dbReference type="EMBL" id="GAA5531597.1"/>
    </source>
</evidence>
<dbReference type="Proteomes" id="UP001428290">
    <property type="component" value="Unassembled WGS sequence"/>
</dbReference>
<dbReference type="InterPro" id="IPR025296">
    <property type="entry name" value="DUF4158"/>
</dbReference>
<reference evidence="2 3" key="1">
    <citation type="submission" date="2024-02" db="EMBL/GenBank/DDBJ databases">
        <title>Herpetosiphon gulosus NBRC 112829.</title>
        <authorList>
            <person name="Ichikawa N."/>
            <person name="Katano-Makiyama Y."/>
            <person name="Hidaka K."/>
        </authorList>
    </citation>
    <scope>NUCLEOTIDE SEQUENCE [LARGE SCALE GENOMIC DNA]</scope>
    <source>
        <strain evidence="2 3">NBRC 112829</strain>
    </source>
</reference>
<evidence type="ECO:0000259" key="1">
    <source>
        <dbReference type="Pfam" id="PF13700"/>
    </source>
</evidence>
<accession>A0ABP9X873</accession>
<evidence type="ECO:0000313" key="3">
    <source>
        <dbReference type="Proteomes" id="UP001428290"/>
    </source>
</evidence>
<gene>
    <name evidence="2" type="ORF">Hgul01_05422</name>
</gene>
<keyword evidence="3" id="KW-1185">Reference proteome</keyword>
<name>A0ABP9X873_9CHLR</name>
<dbReference type="RefSeq" id="WP_345725142.1">
    <property type="nucleotide sequence ID" value="NZ_BAABRU010000071.1"/>
</dbReference>
<protein>
    <recommendedName>
        <fullName evidence="1">DUF4158 domain-containing protein</fullName>
    </recommendedName>
</protein>
<feature type="domain" description="DUF4158" evidence="1">
    <location>
        <begin position="15"/>
        <end position="153"/>
    </location>
</feature>
<dbReference type="EMBL" id="BAABRU010000071">
    <property type="protein sequence ID" value="GAA5531597.1"/>
    <property type="molecule type" value="Genomic_DNA"/>
</dbReference>
<proteinExistence type="predicted"/>
<comment type="caution">
    <text evidence="2">The sequence shown here is derived from an EMBL/GenBank/DDBJ whole genome shotgun (WGS) entry which is preliminary data.</text>
</comment>
<sequence length="155" mass="17729">MPPASPSPTKRIIVLEEAERAELYDRPHFTDDERLGYFTLPPIDVALMETFSDAAVQAFFVLTLGYFKAKQRFFTVTIEEVSDELRFIRDHLTLPATDDELRVPSAPTIYEQRKLILSVTGYRPCRAADRHAAFQVVCQAARISVNRRPIVLCDR</sequence>
<dbReference type="Pfam" id="PF13700">
    <property type="entry name" value="DUF4158"/>
    <property type="match status" value="1"/>
</dbReference>